<dbReference type="Pfam" id="PF11912">
    <property type="entry name" value="CfaA_B_C"/>
    <property type="match status" value="1"/>
</dbReference>
<gene>
    <name evidence="2" type="ORF">CYY_002427</name>
</gene>
<dbReference type="OrthoDB" id="16410at2759"/>
<dbReference type="InterPro" id="IPR021837">
    <property type="entry name" value="CfaA/B/C"/>
</dbReference>
<feature type="signal peptide" evidence="1">
    <location>
        <begin position="1"/>
        <end position="18"/>
    </location>
</feature>
<name>A0A8J4Q043_9MYCE</name>
<dbReference type="Proteomes" id="UP000695562">
    <property type="component" value="Unassembled WGS sequence"/>
</dbReference>
<sequence>MMKSTLFILLNIVLIVTAVTYVNFDPHKNCGGTNPNGEGIGYSWITGTCLNLDQGSYLIEIDPHDSNTAIFYFFSNPNSKCAQGEPNVTKSYAVNTCYPAQWIYDRAFYNVYNYAVMSIVEDPGYQPLEGYRYTLYQKQDTVCHADYLMYYYYTNDMKFHNTMQTFLYQCVDETPYETLCTQGLPCINSTIYFTCQNTNSNKYHYSITC</sequence>
<dbReference type="PANTHER" id="PTHR38739:SF3">
    <property type="entry name" value="TRANSMEMBRANE PROTEIN"/>
    <property type="match status" value="1"/>
</dbReference>
<organism evidence="2 3">
    <name type="scientific">Polysphondylium violaceum</name>
    <dbReference type="NCBI Taxonomy" id="133409"/>
    <lineage>
        <taxon>Eukaryota</taxon>
        <taxon>Amoebozoa</taxon>
        <taxon>Evosea</taxon>
        <taxon>Eumycetozoa</taxon>
        <taxon>Dictyostelia</taxon>
        <taxon>Dictyosteliales</taxon>
        <taxon>Dictyosteliaceae</taxon>
        <taxon>Polysphondylium</taxon>
    </lineage>
</organism>
<accession>A0A8J4Q043</accession>
<keyword evidence="1" id="KW-0732">Signal</keyword>
<comment type="caution">
    <text evidence="2">The sequence shown here is derived from an EMBL/GenBank/DDBJ whole genome shotgun (WGS) entry which is preliminary data.</text>
</comment>
<feature type="chain" id="PRO_5035200343" evidence="1">
    <location>
        <begin position="19"/>
        <end position="209"/>
    </location>
</feature>
<proteinExistence type="predicted"/>
<keyword evidence="3" id="KW-1185">Reference proteome</keyword>
<reference evidence="2" key="1">
    <citation type="submission" date="2020-01" db="EMBL/GenBank/DDBJ databases">
        <title>Development of genomics and gene disruption for Polysphondylium violaceum indicates a role for the polyketide synthase stlB in stalk morphogenesis.</title>
        <authorList>
            <person name="Narita B."/>
            <person name="Kawabe Y."/>
            <person name="Kin K."/>
            <person name="Saito T."/>
            <person name="Gibbs R."/>
            <person name="Kuspa A."/>
            <person name="Muzny D."/>
            <person name="Queller D."/>
            <person name="Richards S."/>
            <person name="Strassman J."/>
            <person name="Sucgang R."/>
            <person name="Worley K."/>
            <person name="Schaap P."/>
        </authorList>
    </citation>
    <scope>NUCLEOTIDE SEQUENCE</scope>
    <source>
        <strain evidence="2">QSvi11</strain>
    </source>
</reference>
<dbReference type="PANTHER" id="PTHR38739">
    <property type="match status" value="1"/>
</dbReference>
<evidence type="ECO:0000256" key="1">
    <source>
        <dbReference type="SAM" id="SignalP"/>
    </source>
</evidence>
<evidence type="ECO:0000313" key="3">
    <source>
        <dbReference type="Proteomes" id="UP000695562"/>
    </source>
</evidence>
<evidence type="ECO:0000313" key="2">
    <source>
        <dbReference type="EMBL" id="KAF2076249.1"/>
    </source>
</evidence>
<protein>
    <submittedName>
        <fullName evidence="2">Uncharacterized protein</fullName>
    </submittedName>
</protein>
<dbReference type="AlphaFoldDB" id="A0A8J4Q043"/>
<dbReference type="EMBL" id="AJWJ01000067">
    <property type="protein sequence ID" value="KAF2076249.1"/>
    <property type="molecule type" value="Genomic_DNA"/>
</dbReference>